<dbReference type="RefSeq" id="WP_046318151.1">
    <property type="nucleotide sequence ID" value="NZ_JBHSZT010000002.1"/>
</dbReference>
<organism evidence="1 2">
    <name type="scientific">Bombilactobacillus mellifer</name>
    <dbReference type="NCBI Taxonomy" id="1218492"/>
    <lineage>
        <taxon>Bacteria</taxon>
        <taxon>Bacillati</taxon>
        <taxon>Bacillota</taxon>
        <taxon>Bacilli</taxon>
        <taxon>Lactobacillales</taxon>
        <taxon>Lactobacillaceae</taxon>
        <taxon>Bombilactobacillus</taxon>
    </lineage>
</organism>
<geneLocation type="plasmid" evidence="1">
    <name>pBin4p1</name>
</geneLocation>
<keyword evidence="2" id="KW-1185">Reference proteome</keyword>
<evidence type="ECO:0000313" key="1">
    <source>
        <dbReference type="EMBL" id="KJY59526.1"/>
    </source>
</evidence>
<protein>
    <submittedName>
        <fullName evidence="1">Uncharacterized protein</fullName>
    </submittedName>
</protein>
<reference evidence="1 2" key="1">
    <citation type="submission" date="2015-01" db="EMBL/GenBank/DDBJ databases">
        <title>Comparative genomics of the lactic acid bacteria isolated from the honey bee gut.</title>
        <authorList>
            <person name="Ellegaard K.M."/>
            <person name="Tamarit D."/>
            <person name="Javelind E."/>
            <person name="Olofsson T."/>
            <person name="Andersson S.G."/>
            <person name="Vasquez A."/>
        </authorList>
    </citation>
    <scope>NUCLEOTIDE SEQUENCE [LARGE SCALE GENOMIC DNA]</scope>
    <source>
        <strain evidence="1 2">Bin4</strain>
        <plasmid evidence="1">pBin4p1</plasmid>
    </source>
</reference>
<dbReference type="AlphaFoldDB" id="A0A0F4LPP5"/>
<accession>A0A0F4LPP5</accession>
<proteinExistence type="predicted"/>
<name>A0A0F4LPP5_9LACO</name>
<gene>
    <name evidence="1" type="ORF">JG30_13040</name>
</gene>
<evidence type="ECO:0000313" key="2">
    <source>
        <dbReference type="Proteomes" id="UP000033558"/>
    </source>
</evidence>
<comment type="caution">
    <text evidence="1">The sequence shown here is derived from an EMBL/GenBank/DDBJ whole genome shotgun (WGS) entry which is preliminary data.</text>
</comment>
<keyword evidence="1" id="KW-0614">Plasmid</keyword>
<dbReference type="HOGENOM" id="CLU_1093234_0_0_9"/>
<sequence length="254" mass="29256">MAELELPNEMFELRKRKVAPGSLPLTDVDLTQNILCLNKNILSAYNEKNGSSYTSFEQIPLDGNEVKSIAFGLFYQHLSKDQFYSMPADVIKNNLTNVLEGNYSSTTCRLMSASKVALIALYLKIDIEKIIFNTNDKELIAKYLAYYYDYLSRDEHVYLKVRLRKTQNITKFITKRIRPFYSTGEMGSTLGITRQGVYYLYKQNHIPSNQKLLIGVARMGKVEPYKLLVFDNMDIDELKALAFKKKAKYSTKKS</sequence>
<dbReference type="PATRIC" id="fig|1218492.5.peg.100"/>
<dbReference type="Proteomes" id="UP000033558">
    <property type="component" value="Unassembled WGS sequence"/>
</dbReference>
<dbReference type="EMBL" id="JXJQ01000022">
    <property type="protein sequence ID" value="KJY59526.1"/>
    <property type="molecule type" value="Genomic_DNA"/>
</dbReference>